<dbReference type="Pfam" id="PF00616">
    <property type="entry name" value="RasGAP"/>
    <property type="match status" value="1"/>
</dbReference>
<dbReference type="InterPro" id="IPR023152">
    <property type="entry name" value="RasGAP_CS"/>
</dbReference>
<feature type="domain" description="WW" evidence="6">
    <location>
        <begin position="667"/>
        <end position="694"/>
    </location>
</feature>
<keyword evidence="2" id="KW-0677">Repeat</keyword>
<dbReference type="InterPro" id="IPR027417">
    <property type="entry name" value="P-loop_NTPase"/>
</dbReference>
<dbReference type="SUPFAM" id="SSF52540">
    <property type="entry name" value="P-loop containing nucleoside triphosphate hydrolases"/>
    <property type="match status" value="1"/>
</dbReference>
<feature type="non-terminal residue" evidence="8">
    <location>
        <position position="1639"/>
    </location>
</feature>
<dbReference type="CDD" id="cd05133">
    <property type="entry name" value="RasGAP_IQGAP1"/>
    <property type="match status" value="1"/>
</dbReference>
<dbReference type="PANTHER" id="PTHR14149:SF15">
    <property type="entry name" value="RAS GTPASE-ACTIVATING-LIKE PROTEIN IQGAP1"/>
    <property type="match status" value="1"/>
</dbReference>
<name>A0A7K8EBT0_LEURO</name>
<dbReference type="FunFam" id="1.10.506.10:FF:000004">
    <property type="entry name" value="IQ motif containing GTPase activating protein 1"/>
    <property type="match status" value="1"/>
</dbReference>
<evidence type="ECO:0000259" key="6">
    <source>
        <dbReference type="PROSITE" id="PS50020"/>
    </source>
</evidence>
<dbReference type="PROSITE" id="PS01159">
    <property type="entry name" value="WW_DOMAIN_1"/>
    <property type="match status" value="1"/>
</dbReference>
<gene>
    <name evidence="8" type="primary">Iqgap1</name>
    <name evidence="8" type="ORF">LEUROT_R05584</name>
</gene>
<keyword evidence="3" id="KW-0112">Calmodulin-binding</keyword>
<dbReference type="PROSITE" id="PS50018">
    <property type="entry name" value="RAS_GTPASE_ACTIV_2"/>
    <property type="match status" value="1"/>
</dbReference>
<dbReference type="CDD" id="cd21274">
    <property type="entry name" value="CH_IQGAP1"/>
    <property type="match status" value="1"/>
</dbReference>
<dbReference type="SMART" id="SM00015">
    <property type="entry name" value="IQ"/>
    <property type="match status" value="4"/>
</dbReference>
<feature type="domain" description="Ras-GAP" evidence="5">
    <location>
        <begin position="986"/>
        <end position="1219"/>
    </location>
</feature>
<feature type="coiled-coil region" evidence="4">
    <location>
        <begin position="247"/>
        <end position="274"/>
    </location>
</feature>
<dbReference type="InterPro" id="IPR000048">
    <property type="entry name" value="IQ_motif_EF-hand-BS"/>
</dbReference>
<dbReference type="CDD" id="cd00201">
    <property type="entry name" value="WW"/>
    <property type="match status" value="1"/>
</dbReference>
<evidence type="ECO:0000313" key="9">
    <source>
        <dbReference type="Proteomes" id="UP000522331"/>
    </source>
</evidence>
<dbReference type="SMART" id="SM00456">
    <property type="entry name" value="WW"/>
    <property type="match status" value="1"/>
</dbReference>
<dbReference type="SMART" id="SM00033">
    <property type="entry name" value="CH"/>
    <property type="match status" value="1"/>
</dbReference>
<dbReference type="Gene3D" id="1.20.5.190">
    <property type="match status" value="1"/>
</dbReference>
<organism evidence="8 9">
    <name type="scientific">Leucopsar rothschildi</name>
    <name type="common">Bali myna</name>
    <name type="synonym">Rothschild's mynah</name>
    <dbReference type="NCBI Taxonomy" id="127929"/>
    <lineage>
        <taxon>Eukaryota</taxon>
        <taxon>Metazoa</taxon>
        <taxon>Chordata</taxon>
        <taxon>Craniata</taxon>
        <taxon>Vertebrata</taxon>
        <taxon>Euteleostomi</taxon>
        <taxon>Archelosauria</taxon>
        <taxon>Archosauria</taxon>
        <taxon>Dinosauria</taxon>
        <taxon>Saurischia</taxon>
        <taxon>Theropoda</taxon>
        <taxon>Coelurosauria</taxon>
        <taxon>Aves</taxon>
        <taxon>Neognathae</taxon>
        <taxon>Neoaves</taxon>
        <taxon>Telluraves</taxon>
        <taxon>Australaves</taxon>
        <taxon>Passeriformes</taxon>
        <taxon>Sturnidae</taxon>
        <taxon>Leucopsar</taxon>
    </lineage>
</organism>
<dbReference type="GO" id="GO:0010761">
    <property type="term" value="P:fibroblast migration"/>
    <property type="evidence" value="ECO:0007669"/>
    <property type="project" value="TreeGrafter"/>
</dbReference>
<dbReference type="GO" id="GO:0005516">
    <property type="term" value="F:calmodulin binding"/>
    <property type="evidence" value="ECO:0007669"/>
    <property type="project" value="UniProtKB-KW"/>
</dbReference>
<dbReference type="SUPFAM" id="SSF143885">
    <property type="entry name" value="RGC domain-like"/>
    <property type="match status" value="1"/>
</dbReference>
<proteinExistence type="predicted"/>
<dbReference type="GO" id="GO:1903479">
    <property type="term" value="P:mitotic actomyosin contractile ring assembly actin filament organization"/>
    <property type="evidence" value="ECO:0007669"/>
    <property type="project" value="TreeGrafter"/>
</dbReference>
<dbReference type="SUPFAM" id="SSF47576">
    <property type="entry name" value="Calponin-homology domain, CH-domain"/>
    <property type="match status" value="1"/>
</dbReference>
<dbReference type="Proteomes" id="UP000522331">
    <property type="component" value="Unassembled WGS sequence"/>
</dbReference>
<dbReference type="PROSITE" id="PS50020">
    <property type="entry name" value="WW_DOMAIN_2"/>
    <property type="match status" value="1"/>
</dbReference>
<reference evidence="8 9" key="1">
    <citation type="submission" date="2019-09" db="EMBL/GenBank/DDBJ databases">
        <title>Bird 10,000 Genomes (B10K) Project - Family phase.</title>
        <authorList>
            <person name="Zhang G."/>
        </authorList>
    </citation>
    <scope>NUCLEOTIDE SEQUENCE [LARGE SCALE GENOMIC DNA]</scope>
    <source>
        <strain evidence="8">B10K-DU-002-02</strain>
        <tissue evidence="8">Muscle</tissue>
    </source>
</reference>
<evidence type="ECO:0000313" key="8">
    <source>
        <dbReference type="EMBL" id="NXB48162.1"/>
    </source>
</evidence>
<dbReference type="PANTHER" id="PTHR14149">
    <property type="entry name" value="RAS GTPASE-ACTIVATING PROTEIN WITH IQ MOTIF"/>
    <property type="match status" value="1"/>
</dbReference>
<dbReference type="GO" id="GO:0051015">
    <property type="term" value="F:actin filament binding"/>
    <property type="evidence" value="ECO:0007669"/>
    <property type="project" value="TreeGrafter"/>
</dbReference>
<dbReference type="InterPro" id="IPR036872">
    <property type="entry name" value="CH_dom_sf"/>
</dbReference>
<dbReference type="GO" id="GO:0120025">
    <property type="term" value="C:plasma membrane bounded cell projection"/>
    <property type="evidence" value="ECO:0007669"/>
    <property type="project" value="UniProtKB-ARBA"/>
</dbReference>
<dbReference type="PROSITE" id="PS00509">
    <property type="entry name" value="RAS_GTPASE_ACTIV_1"/>
    <property type="match status" value="1"/>
</dbReference>
<evidence type="ECO:0000256" key="3">
    <source>
        <dbReference type="ARBA" id="ARBA00022860"/>
    </source>
</evidence>
<feature type="coiled-coil region" evidence="4">
    <location>
        <begin position="152"/>
        <end position="179"/>
    </location>
</feature>
<protein>
    <submittedName>
        <fullName evidence="8">IQGA1 protein</fullName>
    </submittedName>
</protein>
<evidence type="ECO:0000259" key="7">
    <source>
        <dbReference type="PROSITE" id="PS50021"/>
    </source>
</evidence>
<dbReference type="Gene3D" id="2.20.70.10">
    <property type="match status" value="1"/>
</dbReference>
<dbReference type="Gene3D" id="4.10.270.10">
    <property type="entry name" value="Myosin, subunit A"/>
    <property type="match status" value="1"/>
</dbReference>
<keyword evidence="1" id="KW-0597">Phosphoprotein</keyword>
<dbReference type="PROSITE" id="PS50096">
    <property type="entry name" value="IQ"/>
    <property type="match status" value="4"/>
</dbReference>
<dbReference type="GO" id="GO:0005634">
    <property type="term" value="C:nucleus"/>
    <property type="evidence" value="ECO:0007669"/>
    <property type="project" value="TreeGrafter"/>
</dbReference>
<dbReference type="Gene3D" id="1.10.506.10">
    <property type="entry name" value="GTPase Activation - p120gap, domain 1"/>
    <property type="match status" value="1"/>
</dbReference>
<dbReference type="Pfam" id="PF00307">
    <property type="entry name" value="CH"/>
    <property type="match status" value="1"/>
</dbReference>
<accession>A0A7K8EBT0</accession>
<feature type="domain" description="Calponin-homology (CH)" evidence="7">
    <location>
        <begin position="28"/>
        <end position="143"/>
    </location>
</feature>
<dbReference type="GO" id="GO:0007173">
    <property type="term" value="P:epidermal growth factor receptor signaling pathway"/>
    <property type="evidence" value="ECO:0007669"/>
    <property type="project" value="TreeGrafter"/>
</dbReference>
<dbReference type="Pfam" id="PF03836">
    <property type="entry name" value="RasGAP_C"/>
    <property type="match status" value="1"/>
</dbReference>
<dbReference type="InterPro" id="IPR008936">
    <property type="entry name" value="Rho_GTPase_activation_prot"/>
</dbReference>
<dbReference type="InterPro" id="IPR001202">
    <property type="entry name" value="WW_dom"/>
</dbReference>
<dbReference type="PROSITE" id="PS50021">
    <property type="entry name" value="CH"/>
    <property type="match status" value="1"/>
</dbReference>
<dbReference type="FunFam" id="1.10.418.10:FF:000013">
    <property type="entry name" value="IQ motif containing GTPase activating protein 1"/>
    <property type="match status" value="1"/>
</dbReference>
<keyword evidence="9" id="KW-1185">Reference proteome</keyword>
<evidence type="ECO:0000256" key="2">
    <source>
        <dbReference type="ARBA" id="ARBA00022737"/>
    </source>
</evidence>
<dbReference type="SUPFAM" id="SSF48350">
    <property type="entry name" value="GTPase activation domain, GAP"/>
    <property type="match status" value="1"/>
</dbReference>
<dbReference type="GO" id="GO:0005938">
    <property type="term" value="C:cell cortex"/>
    <property type="evidence" value="ECO:0007669"/>
    <property type="project" value="TreeGrafter"/>
</dbReference>
<dbReference type="GO" id="GO:0005096">
    <property type="term" value="F:GTPase activator activity"/>
    <property type="evidence" value="ECO:0007669"/>
    <property type="project" value="TreeGrafter"/>
</dbReference>
<comment type="caution">
    <text evidence="8">The sequence shown here is derived from an EMBL/GenBank/DDBJ whole genome shotgun (WGS) entry which is preliminary data.</text>
</comment>
<dbReference type="Gene3D" id="1.10.418.10">
    <property type="entry name" value="Calponin-like domain"/>
    <property type="match status" value="1"/>
</dbReference>
<dbReference type="InterPro" id="IPR001936">
    <property type="entry name" value="RasGAP_dom"/>
</dbReference>
<evidence type="ECO:0000256" key="1">
    <source>
        <dbReference type="ARBA" id="ARBA00022553"/>
    </source>
</evidence>
<dbReference type="SMART" id="SM00323">
    <property type="entry name" value="RasGAP"/>
    <property type="match status" value="1"/>
</dbReference>
<sequence>FSAVLDNERLTAEEMDERRRQNVAYEYLCHLEEAKRWMEACLNEELPATTELEEGLRNGVYLAKLGNFFSPKVVSVKKIYDREQTRYKATGLHFRHTDNVIQWLNAMSEIGLPKIFYPETTDIYDRKNMPRCIYCIHALSLYLFKLGLAPQIQDLYGKVDFTEEEISNMRLELEKYGIQMPAFSKIGGILANELSVDEAALHAAVIAINEAIDRQVPADTLTAMKNPNAMLINLDDQLESTYQTTLYRAKQDKMENAKNRVAHSDRERDVYEELLTQAEIQGNINKVNTHSAISKIDLALEQGDALALYEALATPALGLRGLLRENCDWYFKQFLSDRQQKQEAGLTGPLQKEELQLGVDAANRTAQQYQQRLAAVAKINSAIRMGDAEKTVAEMMNPEAQLPEVYAFAADLYQRELATLQQQSPEGHLTHPELSVAVVMLSSVALINRALDSGDMNTVWKQLSSAVTGLTNVEHENSQRYIDGLVKLKAERSAEGNEFITWNDIQSCVDHVNKVVREEHERILAISLINEALDEGDTKKTLQALQTPAAKLEGVAPKVAQHYQDTLLRAKREKAQDTKDETAVLWLDEIQDGIHKANKDTEESQRFSLGILAINEAVDHGDVSQTLSALRSPDVGLYGVTPECAETYQQELSEVKKRAAGGNGSEWVKHWVRGGYHYYHNLRTKEGGWDEPAEFVQNDTQLSREEIQSTISGVTAAYNREQLWLANESLIMKLQACCRGYLVRQEFNSRMNFLKKQVPAITCIQSQWRGYKQRKAYQIRLDYLRAQKDQVVKIQSMTRMYQARRRYRDRLQYFRNHINDVVKIQAFIRANKAREDYKTLINAENPPMAVVRKFVHLLDQSDQDFQEELELMKLREEVVTLIRSNQQLENDLNLMDIKIGLLVKNKITLQDVVSHSKKLTKKNKEQLSDMMMLNKQRGGLKALSKEKREKLEAYQHLFYLLQTNPTYLAKLIFQMPQNKSTKFMDSVIFTLYNYASNQREEYLLLRLFQTALQEEIKSKVDQIHEIVTGNPTVIKMVVSFNRGARGQNALRQILAPVVKEIIDDKSLNIKTDPVDIYKSWVNQMESQTGEASKLPYDVTPEQALSHEEVRTRLDASIRNMRAVTDKFLSAIVSSVDKIPYGMRFIAKVLKDSLHEKFPDAGEDELLKIVGNLLYYRYMNPAIVAPDAFDIIDLSAGGQLTTDQRRNLGSIAKMLQHAASNKMFMGDNAHLSIINEYLLQSHQKFRRFFQASCEVPELQDKFNIDEYSDLVTLTKPVIYISIGEIINTHTLLLDHQDAIAPEHNDPIHELLDDLGEVPTIESLIGEGSGSVNDPNREMLAKTEVSLTLTNKFDVPGDENAEMDARTILLNTKRLIVDVIRFQPGETLTEILETAATSEQEAEHHRAMQKRAIRDAKTPDKMKKSVSVKEDGNLNLQEKKEKIKAGLKKLTELGPVNAENKYQELINDIAKDIRNQRRYRQRRKAELVKLQQTYNALNSKATFYGEQVDYYKSYIKTCLDNLASKGKVSKKPREMKGKNSKKISLKYTAARLHEKGVLLEIEDLQGNQFKNVIFEISPTEEVGDFEVKAKFMGVQMETFMLHYQDLLQLQYEGVAVMKLFDRAKVNVNLLIFLLNKKFYGK</sequence>
<evidence type="ECO:0000259" key="5">
    <source>
        <dbReference type="PROSITE" id="PS50018"/>
    </source>
</evidence>
<dbReference type="InterPro" id="IPR001715">
    <property type="entry name" value="CH_dom"/>
</dbReference>
<dbReference type="EMBL" id="VZTC01004979">
    <property type="protein sequence ID" value="NXB48162.1"/>
    <property type="molecule type" value="Genomic_DNA"/>
</dbReference>
<dbReference type="FunFam" id="4.10.270.10:FF:000003">
    <property type="entry name" value="IQ motif containing GTPase activating protein 1"/>
    <property type="match status" value="1"/>
</dbReference>
<dbReference type="InterPro" id="IPR000593">
    <property type="entry name" value="RasGAP_C"/>
</dbReference>
<dbReference type="Pfam" id="PF00612">
    <property type="entry name" value="IQ"/>
    <property type="match status" value="4"/>
</dbReference>
<evidence type="ECO:0000256" key="4">
    <source>
        <dbReference type="SAM" id="Coils"/>
    </source>
</evidence>
<feature type="non-terminal residue" evidence="8">
    <location>
        <position position="1"/>
    </location>
</feature>
<keyword evidence="4" id="KW-0175">Coiled coil</keyword>